<evidence type="ECO:0000256" key="1">
    <source>
        <dbReference type="SAM" id="MobiDB-lite"/>
    </source>
</evidence>
<organism evidence="2 3">
    <name type="scientific">Pseudomonas syringae pv. primulae</name>
    <dbReference type="NCBI Taxonomy" id="251707"/>
    <lineage>
        <taxon>Bacteria</taxon>
        <taxon>Pseudomonadati</taxon>
        <taxon>Pseudomonadota</taxon>
        <taxon>Gammaproteobacteria</taxon>
        <taxon>Pseudomonadales</taxon>
        <taxon>Pseudomonadaceae</taxon>
        <taxon>Pseudomonas</taxon>
    </lineage>
</organism>
<name>A0A3M5T916_9PSED</name>
<dbReference type="AlphaFoldDB" id="A0A3M5T916"/>
<evidence type="ECO:0000313" key="2">
    <source>
        <dbReference type="EMBL" id="RMO82149.1"/>
    </source>
</evidence>
<accession>A0A3M5T916</accession>
<dbReference type="Proteomes" id="UP000281350">
    <property type="component" value="Unassembled WGS sequence"/>
</dbReference>
<protein>
    <submittedName>
        <fullName evidence="2">Uncharacterized protein</fullName>
    </submittedName>
</protein>
<feature type="region of interest" description="Disordered" evidence="1">
    <location>
        <begin position="1"/>
        <end position="23"/>
    </location>
</feature>
<proteinExistence type="predicted"/>
<evidence type="ECO:0000313" key="3">
    <source>
        <dbReference type="Proteomes" id="UP000281350"/>
    </source>
</evidence>
<reference evidence="2 3" key="1">
    <citation type="submission" date="2018-08" db="EMBL/GenBank/DDBJ databases">
        <title>Recombination of ecologically and evolutionarily significant loci maintains genetic cohesion in the Pseudomonas syringae species complex.</title>
        <authorList>
            <person name="Dillon M."/>
            <person name="Thakur S."/>
            <person name="Almeida R.N.D."/>
            <person name="Weir B.S."/>
            <person name="Guttman D.S."/>
        </authorList>
    </citation>
    <scope>NUCLEOTIDE SEQUENCE [LARGE SCALE GENOMIC DNA]</scope>
    <source>
        <strain evidence="2 3">ICMP 2732</strain>
    </source>
</reference>
<sequence>MDNMHPFFGNTRDPKEAAPSSDPRECSLISQVLARLDPDLNAIANHDLVLSFIAFKSATYTNQKSAALLTTIFERLLNWAFFVRRISLLKMQSEDITRFYDFYVSPPTDHLRTLRNSKRFTCSRTSCSVNPSWRPFYSLRGQQRCVESIDSVVSALREFYKYACRHTPIKISVPRYRMVTGLTVPEETCSDSTLLERYFENLMDSSKCSTERRFGRASRQKQIFLFATCYLLNIKFATLNTCIKSFSMSSFSEGFQGWRLHLCNDEEAISRELPEKYIKILLDFRASCGVNGMPSSTEIEPIFGSQAAIKNVFESLPIFEFMGKPIGQYLRKFISSVNRSAPAIKLLSELPKNSAYDRRKKKSLRVAAEIFAAREPLSTLRRSSNPPPPLFTYDRNGSRLLEFVDTNLLQVKASQYLELLPDSDATAINMFARYANGDYGKINRYKISAFEKLVLWCVFIKRTNVGSLTENEILDFFHFCYSPPQHWCFIIPAGVGPDRSSKDWRPFKFLLDEDSLLLRAVRIVYWCGSVFQNLIDAAVVNYNPFNEITKRLGSSRLH</sequence>
<gene>
    <name evidence="2" type="ORF">ALQ36_02461</name>
</gene>
<dbReference type="EMBL" id="RBPY01000021">
    <property type="protein sequence ID" value="RMO82149.1"/>
    <property type="molecule type" value="Genomic_DNA"/>
</dbReference>
<comment type="caution">
    <text evidence="2">The sequence shown here is derived from an EMBL/GenBank/DDBJ whole genome shotgun (WGS) entry which is preliminary data.</text>
</comment>